<evidence type="ECO:0008006" key="3">
    <source>
        <dbReference type="Google" id="ProtNLM"/>
    </source>
</evidence>
<proteinExistence type="predicted"/>
<sequence length="52" mass="6177">MKSYWSQEQVRLSGKAWQIHHFLKQWERGAESGILLKDWIMQQTAFPKSASK</sequence>
<accession>A0ABQ1FME1</accession>
<name>A0ABQ1FME1_9BACL</name>
<dbReference type="InterPro" id="IPR025177">
    <property type="entry name" value="MciZ"/>
</dbReference>
<dbReference type="Proteomes" id="UP000609323">
    <property type="component" value="Unassembled WGS sequence"/>
</dbReference>
<evidence type="ECO:0000313" key="1">
    <source>
        <dbReference type="EMBL" id="GGA22599.1"/>
    </source>
</evidence>
<gene>
    <name evidence="1" type="ORF">GCM10010917_04180</name>
</gene>
<dbReference type="EMBL" id="BMHF01000001">
    <property type="protein sequence ID" value="GGA22599.1"/>
    <property type="molecule type" value="Genomic_DNA"/>
</dbReference>
<dbReference type="Pfam" id="PF13072">
    <property type="entry name" value="MciZ"/>
    <property type="match status" value="1"/>
</dbReference>
<reference evidence="2" key="1">
    <citation type="journal article" date="2019" name="Int. J. Syst. Evol. Microbiol.">
        <title>The Global Catalogue of Microorganisms (GCM) 10K type strain sequencing project: providing services to taxonomists for standard genome sequencing and annotation.</title>
        <authorList>
            <consortium name="The Broad Institute Genomics Platform"/>
            <consortium name="The Broad Institute Genome Sequencing Center for Infectious Disease"/>
            <person name="Wu L."/>
            <person name="Ma J."/>
        </authorList>
    </citation>
    <scope>NUCLEOTIDE SEQUENCE [LARGE SCALE GENOMIC DNA]</scope>
    <source>
        <strain evidence="2">CGMCC 1.15044</strain>
    </source>
</reference>
<evidence type="ECO:0000313" key="2">
    <source>
        <dbReference type="Proteomes" id="UP000609323"/>
    </source>
</evidence>
<protein>
    <recommendedName>
        <fullName evidence="3">Z-ring formation inhibitor MciZ</fullName>
    </recommendedName>
</protein>
<keyword evidence="2" id="KW-1185">Reference proteome</keyword>
<comment type="caution">
    <text evidence="1">The sequence shown here is derived from an EMBL/GenBank/DDBJ whole genome shotgun (WGS) entry which is preliminary data.</text>
</comment>
<dbReference type="RefSeq" id="WP_094093377.1">
    <property type="nucleotide sequence ID" value="NZ_BMHF01000001.1"/>
</dbReference>
<organism evidence="1 2">
    <name type="scientific">Paenibacillus physcomitrellae</name>
    <dbReference type="NCBI Taxonomy" id="1619311"/>
    <lineage>
        <taxon>Bacteria</taxon>
        <taxon>Bacillati</taxon>
        <taxon>Bacillota</taxon>
        <taxon>Bacilli</taxon>
        <taxon>Bacillales</taxon>
        <taxon>Paenibacillaceae</taxon>
        <taxon>Paenibacillus</taxon>
    </lineage>
</organism>